<dbReference type="HOGENOM" id="CLU_2877738_0_0_9"/>
<gene>
    <name evidence="2" type="ORF">CLOSTASPAR_05355</name>
</gene>
<accession>C0D7V8</accession>
<evidence type="ECO:0000313" key="3">
    <source>
        <dbReference type="Proteomes" id="UP000004756"/>
    </source>
</evidence>
<name>C0D7V8_9FIRM</name>
<evidence type="ECO:0000256" key="1">
    <source>
        <dbReference type="SAM" id="Phobius"/>
    </source>
</evidence>
<proteinExistence type="predicted"/>
<organism evidence="2 3">
    <name type="scientific">[Clostridium] asparagiforme DSM 15981</name>
    <dbReference type="NCBI Taxonomy" id="518636"/>
    <lineage>
        <taxon>Bacteria</taxon>
        <taxon>Bacillati</taxon>
        <taxon>Bacillota</taxon>
        <taxon>Clostridia</taxon>
        <taxon>Lachnospirales</taxon>
        <taxon>Lachnospiraceae</taxon>
        <taxon>Enterocloster</taxon>
    </lineage>
</organism>
<comment type="caution">
    <text evidence="2">The sequence shown here is derived from an EMBL/GenBank/DDBJ whole genome shotgun (WGS) entry which is preliminary data.</text>
</comment>
<dbReference type="EMBL" id="ACCJ01000441">
    <property type="protein sequence ID" value="EEG52569.1"/>
    <property type="molecule type" value="Genomic_DNA"/>
</dbReference>
<keyword evidence="3" id="KW-1185">Reference proteome</keyword>
<keyword evidence="1" id="KW-0472">Membrane</keyword>
<reference evidence="2 3" key="1">
    <citation type="submission" date="2009-01" db="EMBL/GenBank/DDBJ databases">
        <authorList>
            <person name="Fulton L."/>
            <person name="Clifton S."/>
            <person name="Fulton B."/>
            <person name="Xu J."/>
            <person name="Minx P."/>
            <person name="Pepin K.H."/>
            <person name="Johnson M."/>
            <person name="Bhonagiri V."/>
            <person name="Nash W.E."/>
            <person name="Mardis E.R."/>
            <person name="Wilson R.K."/>
        </authorList>
    </citation>
    <scope>NUCLEOTIDE SEQUENCE [LARGE SCALE GENOMIC DNA]</scope>
    <source>
        <strain evidence="2 3">DSM 15981</strain>
    </source>
</reference>
<keyword evidence="1" id="KW-1133">Transmembrane helix</keyword>
<dbReference type="AlphaFoldDB" id="C0D7V8"/>
<protein>
    <submittedName>
        <fullName evidence="2">Uncharacterized protein</fullName>
    </submittedName>
</protein>
<evidence type="ECO:0000313" key="2">
    <source>
        <dbReference type="EMBL" id="EEG52569.1"/>
    </source>
</evidence>
<dbReference type="Proteomes" id="UP000004756">
    <property type="component" value="Unassembled WGS sequence"/>
</dbReference>
<keyword evidence="1" id="KW-0812">Transmembrane</keyword>
<feature type="transmembrane region" description="Helical" evidence="1">
    <location>
        <begin position="34"/>
        <end position="54"/>
    </location>
</feature>
<sequence length="63" mass="7644">MKYVHQALSARLQNIRFNTFCQYISYLKFDFICFFNKLSNLILIFMCICIMLPVEAPQQRRIF</sequence>
<reference evidence="2 3" key="2">
    <citation type="submission" date="2009-02" db="EMBL/GenBank/DDBJ databases">
        <title>Draft genome sequence of Clostridium asparagiforme (DSM 15981).</title>
        <authorList>
            <person name="Sudarsanam P."/>
            <person name="Ley R."/>
            <person name="Guruge J."/>
            <person name="Turnbaugh P.J."/>
            <person name="Mahowald M."/>
            <person name="Liep D."/>
            <person name="Gordon J."/>
        </authorList>
    </citation>
    <scope>NUCLEOTIDE SEQUENCE [LARGE SCALE GENOMIC DNA]</scope>
    <source>
        <strain evidence="2 3">DSM 15981</strain>
    </source>
</reference>